<evidence type="ECO:0000313" key="1">
    <source>
        <dbReference type="EMBL" id="GGC83587.1"/>
    </source>
</evidence>
<accession>A0A916XLE1</accession>
<proteinExistence type="predicted"/>
<evidence type="ECO:0000313" key="2">
    <source>
        <dbReference type="Proteomes" id="UP000637423"/>
    </source>
</evidence>
<organism evidence="1 2">
    <name type="scientific">Undibacterium terreum</name>
    <dbReference type="NCBI Taxonomy" id="1224302"/>
    <lineage>
        <taxon>Bacteria</taxon>
        <taxon>Pseudomonadati</taxon>
        <taxon>Pseudomonadota</taxon>
        <taxon>Betaproteobacteria</taxon>
        <taxon>Burkholderiales</taxon>
        <taxon>Oxalobacteraceae</taxon>
        <taxon>Undibacterium</taxon>
    </lineage>
</organism>
<dbReference type="EMBL" id="BMED01000003">
    <property type="protein sequence ID" value="GGC83587.1"/>
    <property type="molecule type" value="Genomic_DNA"/>
</dbReference>
<dbReference type="Proteomes" id="UP000637423">
    <property type="component" value="Unassembled WGS sequence"/>
</dbReference>
<keyword evidence="2" id="KW-1185">Reference proteome</keyword>
<protein>
    <submittedName>
        <fullName evidence="1">Uncharacterized protein</fullName>
    </submittedName>
</protein>
<sequence length="97" mass="10868">MIQHKAVRVHMKQMAIDKGHYDAYFTAKADLIDKWQSLARGQKLTRDTKSAIQFAGLSSTKSLQGGELPAPQTQLVSKNEITHDDLIVPQFEAFVLD</sequence>
<reference evidence="1" key="2">
    <citation type="submission" date="2020-09" db="EMBL/GenBank/DDBJ databases">
        <authorList>
            <person name="Sun Q."/>
            <person name="Zhou Y."/>
        </authorList>
    </citation>
    <scope>NUCLEOTIDE SEQUENCE</scope>
    <source>
        <strain evidence="1">CGMCC 1.10998</strain>
    </source>
</reference>
<reference evidence="1" key="1">
    <citation type="journal article" date="2014" name="Int. J. Syst. Evol. Microbiol.">
        <title>Complete genome sequence of Corynebacterium casei LMG S-19264T (=DSM 44701T), isolated from a smear-ripened cheese.</title>
        <authorList>
            <consortium name="US DOE Joint Genome Institute (JGI-PGF)"/>
            <person name="Walter F."/>
            <person name="Albersmeier A."/>
            <person name="Kalinowski J."/>
            <person name="Ruckert C."/>
        </authorList>
    </citation>
    <scope>NUCLEOTIDE SEQUENCE</scope>
    <source>
        <strain evidence="1">CGMCC 1.10998</strain>
    </source>
</reference>
<dbReference type="AlphaFoldDB" id="A0A916XLE1"/>
<name>A0A916XLE1_9BURK</name>
<gene>
    <name evidence="1" type="ORF">GCM10011396_33740</name>
</gene>
<comment type="caution">
    <text evidence="1">The sequence shown here is derived from an EMBL/GenBank/DDBJ whole genome shotgun (WGS) entry which is preliminary data.</text>
</comment>